<dbReference type="EMBL" id="KN819718">
    <property type="protein sequence ID" value="KIJ08030.1"/>
    <property type="molecule type" value="Genomic_DNA"/>
</dbReference>
<dbReference type="AlphaFoldDB" id="A0A0C9SY28"/>
<keyword evidence="2" id="KW-1185">Reference proteome</keyword>
<dbReference type="HOGENOM" id="CLU_1261882_0_0_1"/>
<organism evidence="1 2">
    <name type="scientific">Paxillus involutus ATCC 200175</name>
    <dbReference type="NCBI Taxonomy" id="664439"/>
    <lineage>
        <taxon>Eukaryota</taxon>
        <taxon>Fungi</taxon>
        <taxon>Dikarya</taxon>
        <taxon>Basidiomycota</taxon>
        <taxon>Agaricomycotina</taxon>
        <taxon>Agaricomycetes</taxon>
        <taxon>Agaricomycetidae</taxon>
        <taxon>Boletales</taxon>
        <taxon>Paxilineae</taxon>
        <taxon>Paxillaceae</taxon>
        <taxon>Paxillus</taxon>
    </lineage>
</organism>
<evidence type="ECO:0000313" key="1">
    <source>
        <dbReference type="EMBL" id="KIJ08030.1"/>
    </source>
</evidence>
<reference evidence="1 2" key="1">
    <citation type="submission" date="2014-06" db="EMBL/GenBank/DDBJ databases">
        <authorList>
            <consortium name="DOE Joint Genome Institute"/>
            <person name="Kuo A."/>
            <person name="Kohler A."/>
            <person name="Nagy L.G."/>
            <person name="Floudas D."/>
            <person name="Copeland A."/>
            <person name="Barry K.W."/>
            <person name="Cichocki N."/>
            <person name="Veneault-Fourrey C."/>
            <person name="LaButti K."/>
            <person name="Lindquist E.A."/>
            <person name="Lipzen A."/>
            <person name="Lundell T."/>
            <person name="Morin E."/>
            <person name="Murat C."/>
            <person name="Sun H."/>
            <person name="Tunlid A."/>
            <person name="Henrissat B."/>
            <person name="Grigoriev I.V."/>
            <person name="Hibbett D.S."/>
            <person name="Martin F."/>
            <person name="Nordberg H.P."/>
            <person name="Cantor M.N."/>
            <person name="Hua S.X."/>
        </authorList>
    </citation>
    <scope>NUCLEOTIDE SEQUENCE [LARGE SCALE GENOMIC DNA]</scope>
    <source>
        <strain evidence="1 2">ATCC 200175</strain>
    </source>
</reference>
<gene>
    <name evidence="1" type="ORF">PAXINDRAFT_158241</name>
</gene>
<name>A0A0C9SY28_PAXIN</name>
<reference evidence="2" key="2">
    <citation type="submission" date="2015-01" db="EMBL/GenBank/DDBJ databases">
        <title>Evolutionary Origins and Diversification of the Mycorrhizal Mutualists.</title>
        <authorList>
            <consortium name="DOE Joint Genome Institute"/>
            <consortium name="Mycorrhizal Genomics Consortium"/>
            <person name="Kohler A."/>
            <person name="Kuo A."/>
            <person name="Nagy L.G."/>
            <person name="Floudas D."/>
            <person name="Copeland A."/>
            <person name="Barry K.W."/>
            <person name="Cichocki N."/>
            <person name="Veneault-Fourrey C."/>
            <person name="LaButti K."/>
            <person name="Lindquist E.A."/>
            <person name="Lipzen A."/>
            <person name="Lundell T."/>
            <person name="Morin E."/>
            <person name="Murat C."/>
            <person name="Riley R."/>
            <person name="Ohm R."/>
            <person name="Sun H."/>
            <person name="Tunlid A."/>
            <person name="Henrissat B."/>
            <person name="Grigoriev I.V."/>
            <person name="Hibbett D.S."/>
            <person name="Martin F."/>
        </authorList>
    </citation>
    <scope>NUCLEOTIDE SEQUENCE [LARGE SCALE GENOMIC DNA]</scope>
    <source>
        <strain evidence="2">ATCC 200175</strain>
    </source>
</reference>
<sequence>MSERHTSPSTLLEVQTLRGTGHRILHQGILYTPQDMTRVFFLIWGVVGVGWAGDCGTNICMMKPPCKWHQTARQSIPQDEIAQGQGAFSGGLDCHVSLSLGRRQKKRDSILHQGILYCATRHDASTFIGASSYSASYEGERIWEAVDVGWAEDWGTNICMTLHPLADVLLHHRSHLASGNRLLVSLLFNTNAAQGQGAFSGGSDCHVGLSLGRRQNAQV</sequence>
<dbReference type="Proteomes" id="UP000053647">
    <property type="component" value="Unassembled WGS sequence"/>
</dbReference>
<protein>
    <submittedName>
        <fullName evidence="1">Unplaced genomic scaffold PAXINscaffold_396, whole genome shotgun sequence</fullName>
    </submittedName>
</protein>
<proteinExistence type="predicted"/>
<evidence type="ECO:0000313" key="2">
    <source>
        <dbReference type="Proteomes" id="UP000053647"/>
    </source>
</evidence>
<accession>A0A0C9SY28</accession>